<evidence type="ECO:0000256" key="3">
    <source>
        <dbReference type="ARBA" id="ARBA00022737"/>
    </source>
</evidence>
<dbReference type="EMBL" id="LT598469">
    <property type="protein sequence ID" value="SCV01659.1"/>
    <property type="molecule type" value="Genomic_DNA"/>
</dbReference>
<feature type="region of interest" description="Disordered" evidence="11">
    <location>
        <begin position="131"/>
        <end position="209"/>
    </location>
</feature>
<feature type="compositionally biased region" description="Acidic residues" evidence="11">
    <location>
        <begin position="826"/>
        <end position="851"/>
    </location>
</feature>
<dbReference type="PANTHER" id="PTHR16062:SF21">
    <property type="entry name" value="CHROMATIN STRUCTURE-REMODELING COMPLEX SUBUNIT RSC1-RELATED"/>
    <property type="match status" value="1"/>
</dbReference>
<dbReference type="Pfam" id="PF01426">
    <property type="entry name" value="BAH"/>
    <property type="match status" value="1"/>
</dbReference>
<gene>
    <name evidence="14" type="ORF">LAMI_0G12904G</name>
</gene>
<dbReference type="GO" id="GO:0003682">
    <property type="term" value="F:chromatin binding"/>
    <property type="evidence" value="ECO:0007669"/>
    <property type="project" value="InterPro"/>
</dbReference>
<dbReference type="GO" id="GO:0006338">
    <property type="term" value="P:chromatin remodeling"/>
    <property type="evidence" value="ECO:0007669"/>
    <property type="project" value="InterPro"/>
</dbReference>
<evidence type="ECO:0000256" key="8">
    <source>
        <dbReference type="ARBA" id="ARBA00023242"/>
    </source>
</evidence>
<dbReference type="InterPro" id="IPR036427">
    <property type="entry name" value="Bromodomain-like_sf"/>
</dbReference>
<feature type="compositionally biased region" description="Low complexity" evidence="11">
    <location>
        <begin position="221"/>
        <end position="240"/>
    </location>
</feature>
<dbReference type="AlphaFoldDB" id="A0A1G4KBK6"/>
<dbReference type="OrthoDB" id="1742084at2759"/>
<evidence type="ECO:0000259" key="12">
    <source>
        <dbReference type="PROSITE" id="PS50014"/>
    </source>
</evidence>
<evidence type="ECO:0000313" key="14">
    <source>
        <dbReference type="EMBL" id="SCV01659.1"/>
    </source>
</evidence>
<protein>
    <submittedName>
        <fullName evidence="14">LAMI_0G12904g1_1</fullName>
    </submittedName>
</protein>
<dbReference type="InterPro" id="IPR037382">
    <property type="entry name" value="Rsc/polybromo"/>
</dbReference>
<feature type="compositionally biased region" description="Basic residues" evidence="11">
    <location>
        <begin position="242"/>
        <end position="256"/>
    </location>
</feature>
<dbReference type="PANTHER" id="PTHR16062">
    <property type="entry name" value="SWI/SNF-RELATED"/>
    <property type="match status" value="1"/>
</dbReference>
<dbReference type="GO" id="GO:0006368">
    <property type="term" value="P:transcription elongation by RNA polymerase II"/>
    <property type="evidence" value="ECO:0007669"/>
    <property type="project" value="TreeGrafter"/>
</dbReference>
<feature type="compositionally biased region" description="Acidic residues" evidence="11">
    <location>
        <begin position="185"/>
        <end position="207"/>
    </location>
</feature>
<sequence length="881" mass="100429">MSEERKLLQKRLRPLYESILTLKEPSGLEIYPIFQVLPGRKDYPDYYGVIKHPMSLSTVKKRLNNNYRDPQEFVNDLAQITWNARTYNAKQSDIYNYAEIMDAFINDTIIDKLQKFYPGVVYPDLGPLPDDADASSRSKAAARAVHASPAAPAQPAVNVKVGVTEPALLKSEPANDNSVSTPGEADADEEEDEYEEQPQDEDEDEDYVEQKKVLPKIRIPAMTQSPAPQQPASQSMTPTPLYHRHQQQKTHMRRGRPPVIDLPYEQRIKNVLKALKKDVNDRNEPITAALDRLPDEEREPQYYNMVSNPISIDEIRKKVKQRKYKNFQSFQQDFKLSIANFQLYHRSQSTDMRRAADLERRFNDLCKYELSRPDEDFMTDGELKYPLNQVDHNGVSYKIGDWILINNPNDTTKPTIAQIFRLWYTSDGRRWLNACWYLRPEQTVHRYDRIFYKNEVVKSGQYRDHLVEEIVGKCYVCHFTRYQRGDPDVEIEGPLFVCEFRYNESEKVFNKIRTWKGCLPEEVRDVEESTIPVMGRKFFKYDSPIKHLLPPDATVTDPIPAPTEGAVNAPPLVGAVYLRPKVKKDDLGEYSTSDDCPRYIIRPGDIPEPGNINSDTGTMVVSSQASNNLPKLNASTTRLTSLNKSRSATGLSGIRHSTTASYNPPAMKTAQLLSSGPVGTPSPPPPEHNAPITAQQPITQISKASTSSIRQPAFNPPTIISSIAAQARTNPSVVGTIVTDTPGAFVLPISITKNIEVLQRSDHNSQLRRQGKDQMFKKRKNRGEIIWFKGPSVAISERLINSRNEFTDLSLNRWFKKRKLDYEEVDAEDNDYNNNDDQDYEEGEDSEDDEFSVPGTFPLGLRPSASYMAFKIQQQSEVYRS</sequence>
<comment type="similarity">
    <text evidence="9">Belongs to the RSC1 family.</text>
</comment>
<dbReference type="InterPro" id="IPR035700">
    <property type="entry name" value="Rsc1/Rsc2_Bromo"/>
</dbReference>
<evidence type="ECO:0000256" key="9">
    <source>
        <dbReference type="ARBA" id="ARBA00061403"/>
    </source>
</evidence>
<dbReference type="InterPro" id="IPR001487">
    <property type="entry name" value="Bromodomain"/>
</dbReference>
<dbReference type="Proteomes" id="UP000191024">
    <property type="component" value="Chromosome G"/>
</dbReference>
<keyword evidence="3" id="KW-0677">Repeat</keyword>
<dbReference type="STRING" id="1230905.A0A1G4KBK6"/>
<dbReference type="InterPro" id="IPR048047">
    <property type="entry name" value="RSC1/2_bromodom"/>
</dbReference>
<name>A0A1G4KBK6_9SACH</name>
<dbReference type="PROSITE" id="PS51038">
    <property type="entry name" value="BAH"/>
    <property type="match status" value="1"/>
</dbReference>
<dbReference type="CDD" id="cd05522">
    <property type="entry name" value="Bromo_Rsc1_2_II"/>
    <property type="match status" value="1"/>
</dbReference>
<feature type="domain" description="Bromo" evidence="12">
    <location>
        <begin position="282"/>
        <end position="352"/>
    </location>
</feature>
<dbReference type="CDD" id="cd04717">
    <property type="entry name" value="BAH_polybromo"/>
    <property type="match status" value="1"/>
</dbReference>
<dbReference type="SUPFAM" id="SSF47370">
    <property type="entry name" value="Bromodomain"/>
    <property type="match status" value="2"/>
</dbReference>
<keyword evidence="6 10" id="KW-0103">Bromodomain</keyword>
<evidence type="ECO:0000259" key="13">
    <source>
        <dbReference type="PROSITE" id="PS51038"/>
    </source>
</evidence>
<dbReference type="FunFam" id="2.30.30.490:FF:000016">
    <property type="entry name" value="RSC complex member"/>
    <property type="match status" value="1"/>
</dbReference>
<accession>A0A1G4KBK6</accession>
<evidence type="ECO:0000256" key="2">
    <source>
        <dbReference type="ARBA" id="ARBA00022553"/>
    </source>
</evidence>
<dbReference type="SMART" id="SM00297">
    <property type="entry name" value="BROMO"/>
    <property type="match status" value="2"/>
</dbReference>
<feature type="domain" description="Bromo" evidence="12">
    <location>
        <begin position="26"/>
        <end position="95"/>
    </location>
</feature>
<feature type="region of interest" description="Disordered" evidence="11">
    <location>
        <begin position="826"/>
        <end position="855"/>
    </location>
</feature>
<evidence type="ECO:0000256" key="4">
    <source>
        <dbReference type="ARBA" id="ARBA00022853"/>
    </source>
</evidence>
<dbReference type="FunFam" id="1.20.920.10:FF:000042">
    <property type="entry name" value="RSC complex member"/>
    <property type="match status" value="1"/>
</dbReference>
<feature type="region of interest" description="Disordered" evidence="11">
    <location>
        <begin position="221"/>
        <end position="257"/>
    </location>
</feature>
<evidence type="ECO:0000256" key="5">
    <source>
        <dbReference type="ARBA" id="ARBA00023015"/>
    </source>
</evidence>
<dbReference type="InterPro" id="IPR043151">
    <property type="entry name" value="BAH_sf"/>
</dbReference>
<feature type="compositionally biased region" description="Polar residues" evidence="11">
    <location>
        <begin position="625"/>
        <end position="662"/>
    </location>
</feature>
<keyword evidence="15" id="KW-1185">Reference proteome</keyword>
<dbReference type="SMART" id="SM00439">
    <property type="entry name" value="BAH"/>
    <property type="match status" value="1"/>
</dbReference>
<evidence type="ECO:0000256" key="7">
    <source>
        <dbReference type="ARBA" id="ARBA00023163"/>
    </source>
</evidence>
<dbReference type="Pfam" id="PF00439">
    <property type="entry name" value="Bromodomain"/>
    <property type="match status" value="2"/>
</dbReference>
<keyword evidence="8" id="KW-0539">Nucleus</keyword>
<dbReference type="GO" id="GO:0016586">
    <property type="term" value="C:RSC-type complex"/>
    <property type="evidence" value="ECO:0007669"/>
    <property type="project" value="InterPro"/>
</dbReference>
<dbReference type="InterPro" id="IPR001025">
    <property type="entry name" value="BAH_dom"/>
</dbReference>
<keyword evidence="7" id="KW-0804">Transcription</keyword>
<evidence type="ECO:0000256" key="11">
    <source>
        <dbReference type="SAM" id="MobiDB-lite"/>
    </source>
</evidence>
<organism evidence="14 15">
    <name type="scientific">Lachancea mirantina</name>
    <dbReference type="NCBI Taxonomy" id="1230905"/>
    <lineage>
        <taxon>Eukaryota</taxon>
        <taxon>Fungi</taxon>
        <taxon>Dikarya</taxon>
        <taxon>Ascomycota</taxon>
        <taxon>Saccharomycotina</taxon>
        <taxon>Saccharomycetes</taxon>
        <taxon>Saccharomycetales</taxon>
        <taxon>Saccharomycetaceae</taxon>
        <taxon>Lachancea</taxon>
    </lineage>
</organism>
<reference evidence="14 15" key="1">
    <citation type="submission" date="2016-03" db="EMBL/GenBank/DDBJ databases">
        <authorList>
            <person name="Devillers H."/>
        </authorList>
    </citation>
    <scope>NUCLEOTIDE SEQUENCE [LARGE SCALE GENOMIC DNA]</scope>
    <source>
        <strain evidence="14">CBS 11717</strain>
    </source>
</reference>
<dbReference type="PRINTS" id="PR00503">
    <property type="entry name" value="BROMODOMAIN"/>
</dbReference>
<feature type="domain" description="BAH" evidence="13">
    <location>
        <begin position="395"/>
        <end position="513"/>
    </location>
</feature>
<comment type="subcellular location">
    <subcellularLocation>
        <location evidence="1">Nucleus</location>
    </subcellularLocation>
</comment>
<evidence type="ECO:0000313" key="15">
    <source>
        <dbReference type="Proteomes" id="UP000191024"/>
    </source>
</evidence>
<evidence type="ECO:0000256" key="1">
    <source>
        <dbReference type="ARBA" id="ARBA00004123"/>
    </source>
</evidence>
<dbReference type="Gene3D" id="2.30.30.490">
    <property type="match status" value="1"/>
</dbReference>
<dbReference type="CDD" id="cd05521">
    <property type="entry name" value="Bromo_Rsc1_2_I"/>
    <property type="match status" value="1"/>
</dbReference>
<keyword evidence="4" id="KW-0156">Chromatin regulator</keyword>
<keyword evidence="2" id="KW-0597">Phosphoprotein</keyword>
<feature type="compositionally biased region" description="Low complexity" evidence="11">
    <location>
        <begin position="131"/>
        <end position="156"/>
    </location>
</feature>
<dbReference type="Gene3D" id="1.20.920.10">
    <property type="entry name" value="Bromodomain-like"/>
    <property type="match status" value="2"/>
</dbReference>
<feature type="region of interest" description="Disordered" evidence="11">
    <location>
        <begin position="625"/>
        <end position="692"/>
    </location>
</feature>
<evidence type="ECO:0000256" key="6">
    <source>
        <dbReference type="ARBA" id="ARBA00023117"/>
    </source>
</evidence>
<proteinExistence type="inferred from homology"/>
<dbReference type="PROSITE" id="PS50014">
    <property type="entry name" value="BROMODOMAIN_2"/>
    <property type="match status" value="2"/>
</dbReference>
<evidence type="ECO:0000256" key="10">
    <source>
        <dbReference type="PROSITE-ProRule" id="PRU00035"/>
    </source>
</evidence>
<keyword evidence="5" id="KW-0805">Transcription regulation</keyword>